<dbReference type="Gene3D" id="2.120.10.30">
    <property type="entry name" value="TolB, C-terminal domain"/>
    <property type="match status" value="1"/>
</dbReference>
<dbReference type="NCBIfam" id="TIGR02603">
    <property type="entry name" value="CxxCH_TIGR02603"/>
    <property type="match status" value="1"/>
</dbReference>
<dbReference type="InterPro" id="IPR016024">
    <property type="entry name" value="ARM-type_fold"/>
</dbReference>
<evidence type="ECO:0000313" key="9">
    <source>
        <dbReference type="Proteomes" id="UP000738431"/>
    </source>
</evidence>
<dbReference type="Pfam" id="PF23500">
    <property type="entry name" value="DUF7133"/>
    <property type="match status" value="1"/>
</dbReference>
<keyword evidence="9" id="KW-1185">Reference proteome</keyword>
<dbReference type="Pfam" id="PF00034">
    <property type="entry name" value="Cytochrom_C"/>
    <property type="match status" value="1"/>
</dbReference>
<keyword evidence="3 4" id="KW-0408">Iron</keyword>
<keyword evidence="2 4" id="KW-0479">Metal-binding</keyword>
<dbReference type="InterPro" id="IPR011041">
    <property type="entry name" value="Quinoprot_gluc/sorb_DH_b-prop"/>
</dbReference>
<dbReference type="RefSeq" id="WP_221028896.1">
    <property type="nucleotide sequence ID" value="NZ_CP139781.1"/>
</dbReference>
<evidence type="ECO:0000256" key="6">
    <source>
        <dbReference type="SAM" id="SignalP"/>
    </source>
</evidence>
<proteinExistence type="predicted"/>
<dbReference type="InterPro" id="IPR036909">
    <property type="entry name" value="Cyt_c-like_dom_sf"/>
</dbReference>
<accession>A0ABZ1C9L6</accession>
<keyword evidence="6" id="KW-0732">Signal</keyword>
<dbReference type="InterPro" id="IPR009056">
    <property type="entry name" value="Cyt_c-like_dom"/>
</dbReference>
<gene>
    <name evidence="8" type="ORF">K1X11_001540</name>
</gene>
<evidence type="ECO:0000256" key="3">
    <source>
        <dbReference type="ARBA" id="ARBA00023004"/>
    </source>
</evidence>
<evidence type="ECO:0000256" key="1">
    <source>
        <dbReference type="ARBA" id="ARBA00022617"/>
    </source>
</evidence>
<dbReference type="InterPro" id="IPR011989">
    <property type="entry name" value="ARM-like"/>
</dbReference>
<dbReference type="Proteomes" id="UP000738431">
    <property type="component" value="Chromosome"/>
</dbReference>
<dbReference type="Pfam" id="PF13646">
    <property type="entry name" value="HEAT_2"/>
    <property type="match status" value="1"/>
</dbReference>
<evidence type="ECO:0000256" key="4">
    <source>
        <dbReference type="PROSITE-ProRule" id="PRU00433"/>
    </source>
</evidence>
<dbReference type="SUPFAM" id="SSF48371">
    <property type="entry name" value="ARM repeat"/>
    <property type="match status" value="1"/>
</dbReference>
<name>A0ABZ1C9L6_9BACT</name>
<dbReference type="InterPro" id="IPR013427">
    <property type="entry name" value="Haem-bd_dom_put"/>
</dbReference>
<dbReference type="PROSITE" id="PS51007">
    <property type="entry name" value="CYTC"/>
    <property type="match status" value="1"/>
</dbReference>
<feature type="domain" description="Cytochrome c" evidence="7">
    <location>
        <begin position="977"/>
        <end position="1114"/>
    </location>
</feature>
<feature type="chain" id="PRO_5047038882" evidence="6">
    <location>
        <begin position="21"/>
        <end position="1135"/>
    </location>
</feature>
<dbReference type="InterPro" id="IPR011042">
    <property type="entry name" value="6-blade_b-propeller_TolB-like"/>
</dbReference>
<dbReference type="PANTHER" id="PTHR33546">
    <property type="entry name" value="LARGE, MULTIFUNCTIONAL SECRETED PROTEIN-RELATED"/>
    <property type="match status" value="1"/>
</dbReference>
<sequence length="1135" mass="122377">MNYRLPLPLVGVACTAIAVAALPPYPELELDPAETRLPEPVLTPASLDAERAIANFRTDDAFEIKLWAAEPMLSNPVAFDFDEQGRLFVSETHRYRSSVLDIRGYMPILEHELAAETIEDRTKLIDNVFGGQASDLAIETEVVRLVEDTDGDGVADSSKVFADGFNSKLDGIASGVLARDGKVWFTNIPSLWQFDTDAAGTTATARHELIRGFGVRFGYTGHDLHGLIFGPDGKLYFSIGDRSTNATSAVDDTHVKLLDQGAVFRCNPDGSDFELVAWGLRNPQELAFNEYGDLLTGDNDCDNGDLERLVHVVEGGDSGWSVGYQFAPRGRAGPWMSEDLWKPDFPGRPAYLLPPMANIEDGPSGIVYYPGTGLSPAYDQTLFITHFKGSIARSGVQSYKVVPQGATYDVTASEPFVWGMLPTDVTFGPDSKFYFVDWVVGWPKSNMGRVYSLAPRELSAADRTQRDEVEVLLRGGIKSANTTRLADLLAHPDQRVRTEAQFEFVARGPAHITALAEIAAHDGANLFARLHALWGLGMLQADHDNALARLGFLLGDAHPEVRAQAAKLAGDHRLTEHERTLTALLEDASPRVQFFAAQSLGKLGNADVSPALIDLLRRNDNADAYVRHAAVYALEKLHNHDALTAAESDPSAAVRLGVILVYRRLQDPRIAGFLDDTDPYLAREAAIAINDAPIPEALPALAALLGERDLDDEALQLRILNARHRLGRPADSVALAAYAARADVPADLREEALYQLAATPEPFHRDRIAGVYRPLPSRDPAPTLAALQQQLPTLLAAAEPSVKQATLDAIRTLELKTALPNLRELVANASVAGEVRADALTLLDELGDDQIQASVAIAGASDAPELRMATLPILARLSPPEALPVLRTMSSAGTAREQQAAFTAIADLADPAAADLLLAGLKRLQAGELPYLAQFELLDAAEASDAPAVQAAVGDLKAHWDTAGDKLAPFRGALAGGDPRAGWRLFNEHPVLACTRCHKVNGEGGEAGPDLSEIADRQSTEYILESIIDPNAAIAPGFDVVAFSLKGGGYTAGIIQEETAERIVVIDAAAETYVIDPANVEARSAAPSSMPPIFGMILQRDELRDLMAFMRNLKPREETGEGEGPARAVHGEIEE</sequence>
<protein>
    <submittedName>
        <fullName evidence="8">HEAT repeat domain-containing protein</fullName>
    </submittedName>
</protein>
<dbReference type="EMBL" id="CP139781">
    <property type="protein sequence ID" value="WRQ88070.1"/>
    <property type="molecule type" value="Genomic_DNA"/>
</dbReference>
<dbReference type="InterPro" id="IPR004155">
    <property type="entry name" value="PBS_lyase_HEAT"/>
</dbReference>
<dbReference type="SUPFAM" id="SSF50952">
    <property type="entry name" value="Soluble quinoprotein glucose dehydrogenase"/>
    <property type="match status" value="1"/>
</dbReference>
<dbReference type="SMART" id="SM00567">
    <property type="entry name" value="EZ_HEAT"/>
    <property type="match status" value="5"/>
</dbReference>
<reference evidence="8 9" key="1">
    <citation type="submission" date="2021-08" db="EMBL/GenBank/DDBJ databases">
        <authorList>
            <person name="Zhang D."/>
            <person name="Zhang A."/>
            <person name="Wang L."/>
        </authorList>
    </citation>
    <scope>NUCLEOTIDE SEQUENCE [LARGE SCALE GENOMIC DNA]</scope>
    <source>
        <strain evidence="8 9">WL0086</strain>
    </source>
</reference>
<dbReference type="Gene3D" id="1.10.760.10">
    <property type="entry name" value="Cytochrome c-like domain"/>
    <property type="match status" value="1"/>
</dbReference>
<dbReference type="PANTHER" id="PTHR33546:SF1">
    <property type="entry name" value="LARGE, MULTIFUNCTIONAL SECRETED PROTEIN"/>
    <property type="match status" value="1"/>
</dbReference>
<feature type="region of interest" description="Disordered" evidence="5">
    <location>
        <begin position="1115"/>
        <end position="1135"/>
    </location>
</feature>
<feature type="signal peptide" evidence="6">
    <location>
        <begin position="1"/>
        <end position="20"/>
    </location>
</feature>
<evidence type="ECO:0000259" key="7">
    <source>
        <dbReference type="PROSITE" id="PS51007"/>
    </source>
</evidence>
<evidence type="ECO:0000256" key="5">
    <source>
        <dbReference type="SAM" id="MobiDB-lite"/>
    </source>
</evidence>
<keyword evidence="1 4" id="KW-0349">Heme</keyword>
<evidence type="ECO:0000313" key="8">
    <source>
        <dbReference type="EMBL" id="WRQ88070.1"/>
    </source>
</evidence>
<reference evidence="8 9" key="2">
    <citation type="submission" date="2023-12" db="EMBL/GenBank/DDBJ databases">
        <title>Description of an unclassified Opitutus bacterium of Verrucomicrobiota.</title>
        <authorList>
            <person name="Zhang D.-F."/>
        </authorList>
    </citation>
    <scope>NUCLEOTIDE SEQUENCE [LARGE SCALE GENOMIC DNA]</scope>
    <source>
        <strain evidence="8 9">WL0086</strain>
    </source>
</reference>
<dbReference type="InterPro" id="IPR055557">
    <property type="entry name" value="DUF7133"/>
</dbReference>
<organism evidence="8 9">
    <name type="scientific">Actomonas aquatica</name>
    <dbReference type="NCBI Taxonomy" id="2866162"/>
    <lineage>
        <taxon>Bacteria</taxon>
        <taxon>Pseudomonadati</taxon>
        <taxon>Verrucomicrobiota</taxon>
        <taxon>Opitutia</taxon>
        <taxon>Opitutales</taxon>
        <taxon>Opitutaceae</taxon>
        <taxon>Actomonas</taxon>
    </lineage>
</organism>
<dbReference type="SUPFAM" id="SSF46626">
    <property type="entry name" value="Cytochrome c"/>
    <property type="match status" value="1"/>
</dbReference>
<evidence type="ECO:0000256" key="2">
    <source>
        <dbReference type="ARBA" id="ARBA00022723"/>
    </source>
</evidence>
<dbReference type="Gene3D" id="1.25.10.10">
    <property type="entry name" value="Leucine-rich Repeat Variant"/>
    <property type="match status" value="2"/>
</dbReference>